<evidence type="ECO:0000256" key="1">
    <source>
        <dbReference type="SAM" id="SignalP"/>
    </source>
</evidence>
<dbReference type="OrthoDB" id="2349272at2759"/>
<protein>
    <submittedName>
        <fullName evidence="2">Uncharacterized protein</fullName>
    </submittedName>
</protein>
<organism evidence="2 3">
    <name type="scientific">Morchella conica CCBAS932</name>
    <dbReference type="NCBI Taxonomy" id="1392247"/>
    <lineage>
        <taxon>Eukaryota</taxon>
        <taxon>Fungi</taxon>
        <taxon>Dikarya</taxon>
        <taxon>Ascomycota</taxon>
        <taxon>Pezizomycotina</taxon>
        <taxon>Pezizomycetes</taxon>
        <taxon>Pezizales</taxon>
        <taxon>Morchellaceae</taxon>
        <taxon>Morchella</taxon>
    </lineage>
</organism>
<dbReference type="InParanoid" id="A0A3N4LCN5"/>
<dbReference type="EMBL" id="ML119111">
    <property type="protein sequence ID" value="RPB15755.1"/>
    <property type="molecule type" value="Genomic_DNA"/>
</dbReference>
<feature type="signal peptide" evidence="1">
    <location>
        <begin position="1"/>
        <end position="24"/>
    </location>
</feature>
<sequence length="269" mass="28783">MYFSSSNVLFASLVSLVAVNSVTATIFSTNTKIGALTEAQVLAIAPNSADCTKASFPDECTDATVATEQLNNAFKAYKVWSLGPKAALASLIAFESGDFVYNINHFPGRPGQGTKAMLMFKWVYKFALWCGLDEEMSTIIGKPAAEVTEAETATFSNDTMNSIRALVLPVNLTFKAAPWYLVKQCKREHYEGLITDGYEGFKNYIELCIDAGDITEDRTAKWCTAVSALKPSDMDMPTQCTATSSTTAVVAPTTTAAASSAGVASPSGY</sequence>
<dbReference type="AlphaFoldDB" id="A0A3N4LCN5"/>
<dbReference type="Proteomes" id="UP000277580">
    <property type="component" value="Unassembled WGS sequence"/>
</dbReference>
<reference evidence="2 3" key="1">
    <citation type="journal article" date="2018" name="Nat. Ecol. Evol.">
        <title>Pezizomycetes genomes reveal the molecular basis of ectomycorrhizal truffle lifestyle.</title>
        <authorList>
            <person name="Murat C."/>
            <person name="Payen T."/>
            <person name="Noel B."/>
            <person name="Kuo A."/>
            <person name="Morin E."/>
            <person name="Chen J."/>
            <person name="Kohler A."/>
            <person name="Krizsan K."/>
            <person name="Balestrini R."/>
            <person name="Da Silva C."/>
            <person name="Montanini B."/>
            <person name="Hainaut M."/>
            <person name="Levati E."/>
            <person name="Barry K.W."/>
            <person name="Belfiori B."/>
            <person name="Cichocki N."/>
            <person name="Clum A."/>
            <person name="Dockter R.B."/>
            <person name="Fauchery L."/>
            <person name="Guy J."/>
            <person name="Iotti M."/>
            <person name="Le Tacon F."/>
            <person name="Lindquist E.A."/>
            <person name="Lipzen A."/>
            <person name="Malagnac F."/>
            <person name="Mello A."/>
            <person name="Molinier V."/>
            <person name="Miyauchi S."/>
            <person name="Poulain J."/>
            <person name="Riccioni C."/>
            <person name="Rubini A."/>
            <person name="Sitrit Y."/>
            <person name="Splivallo R."/>
            <person name="Traeger S."/>
            <person name="Wang M."/>
            <person name="Zifcakova L."/>
            <person name="Wipf D."/>
            <person name="Zambonelli A."/>
            <person name="Paolocci F."/>
            <person name="Nowrousian M."/>
            <person name="Ottonello S."/>
            <person name="Baldrian P."/>
            <person name="Spatafora J.W."/>
            <person name="Henrissat B."/>
            <person name="Nagy L.G."/>
            <person name="Aury J.M."/>
            <person name="Wincker P."/>
            <person name="Grigoriev I.V."/>
            <person name="Bonfante P."/>
            <person name="Martin F.M."/>
        </authorList>
    </citation>
    <scope>NUCLEOTIDE SEQUENCE [LARGE SCALE GENOMIC DNA]</scope>
    <source>
        <strain evidence="2 3">CCBAS932</strain>
    </source>
</reference>
<gene>
    <name evidence="2" type="ORF">P167DRAFT_542485</name>
</gene>
<keyword evidence="3" id="KW-1185">Reference proteome</keyword>
<proteinExistence type="predicted"/>
<keyword evidence="1" id="KW-0732">Signal</keyword>
<evidence type="ECO:0000313" key="3">
    <source>
        <dbReference type="Proteomes" id="UP000277580"/>
    </source>
</evidence>
<feature type="chain" id="PRO_5018114916" evidence="1">
    <location>
        <begin position="25"/>
        <end position="269"/>
    </location>
</feature>
<evidence type="ECO:0000313" key="2">
    <source>
        <dbReference type="EMBL" id="RPB15755.1"/>
    </source>
</evidence>
<name>A0A3N4LCN5_9PEZI</name>
<accession>A0A3N4LCN5</accession>
<dbReference type="STRING" id="1392247.A0A3N4LCN5"/>